<evidence type="ECO:0000313" key="1">
    <source>
        <dbReference type="EMBL" id="KAA6324198.1"/>
    </source>
</evidence>
<accession>A0A5J4QSU4</accession>
<comment type="caution">
    <text evidence="1">The sequence shown here is derived from an EMBL/GenBank/DDBJ whole genome shotgun (WGS) entry which is preliminary data.</text>
</comment>
<evidence type="ECO:0008006" key="2">
    <source>
        <dbReference type="Google" id="ProtNLM"/>
    </source>
</evidence>
<dbReference type="InterPro" id="IPR032265">
    <property type="entry name" value="DUF4831"/>
</dbReference>
<name>A0A5J4QSU4_9ZZZZ</name>
<protein>
    <recommendedName>
        <fullName evidence="2">DUF4831 family protein</fullName>
    </recommendedName>
</protein>
<reference evidence="1" key="1">
    <citation type="submission" date="2019-03" db="EMBL/GenBank/DDBJ databases">
        <title>Single cell metagenomics reveals metabolic interactions within the superorganism composed of flagellate Streblomastix strix and complex community of Bacteroidetes bacteria on its surface.</title>
        <authorList>
            <person name="Treitli S.C."/>
            <person name="Kolisko M."/>
            <person name="Husnik F."/>
            <person name="Keeling P."/>
            <person name="Hampl V."/>
        </authorList>
    </citation>
    <scope>NUCLEOTIDE SEQUENCE</scope>
    <source>
        <strain evidence="1">STM</strain>
    </source>
</reference>
<proteinExistence type="predicted"/>
<gene>
    <name evidence="1" type="ORF">EZS27_026445</name>
</gene>
<dbReference type="AlphaFoldDB" id="A0A5J4QSU4"/>
<dbReference type="Pfam" id="PF16115">
    <property type="entry name" value="DUF4831"/>
    <property type="match status" value="1"/>
</dbReference>
<organism evidence="1">
    <name type="scientific">termite gut metagenome</name>
    <dbReference type="NCBI Taxonomy" id="433724"/>
    <lineage>
        <taxon>unclassified sequences</taxon>
        <taxon>metagenomes</taxon>
        <taxon>organismal metagenomes</taxon>
    </lineage>
</organism>
<dbReference type="EMBL" id="SNRY01002627">
    <property type="protein sequence ID" value="KAA6324198.1"/>
    <property type="molecule type" value="Genomic_DNA"/>
</dbReference>
<sequence>MNKWIVIAGMLLFASVIYGQTEVSAGVSRGKDFGVVYMLPKTEIEVEVKTAKVVYTPGKFGKYADRYLRLTDVSHEAEEYWLMTGIKVKPVGVPDKARTYFVKMKDKSVAPLMELTTDGIIKSMNVPYERKQEAHATTETIAAKKKKLDPLSFLTEEILMTNSSAKMAELIAKEIYNIRESKNALLRGQADNTPQDGVQLKLMLDNLNEQEEALLTLFVGTEEKEEKTYFIHIVPEKEWENKIVFRFSKKLGMVAADNLAGEPVYMTLKDLQLITALPETKGKGIEGVAYNVPGRAEITITKNKEILFKSEFPITQFGIVEYLAPTLFNGKTTIKVLFNTTTGGLTKVDKENAK</sequence>